<keyword evidence="2 5" id="KW-0812">Transmembrane</keyword>
<dbReference type="OrthoDB" id="329551at2157"/>
<dbReference type="EMBL" id="WSZK01000049">
    <property type="protein sequence ID" value="MWG36973.1"/>
    <property type="molecule type" value="Genomic_DNA"/>
</dbReference>
<proteinExistence type="predicted"/>
<evidence type="ECO:0000256" key="3">
    <source>
        <dbReference type="ARBA" id="ARBA00022989"/>
    </source>
</evidence>
<dbReference type="Pfam" id="PF09685">
    <property type="entry name" value="MamF_MmsF"/>
    <property type="match status" value="1"/>
</dbReference>
<reference evidence="6 7" key="1">
    <citation type="submission" date="2019-12" db="EMBL/GenBank/DDBJ databases">
        <title>Halocatena pleomorpha gen. nov. sp. nov., an extremely halophilic archaeon of family Halobacteriaceae isolated from saltpan soil.</title>
        <authorList>
            <person name="Pal Y."/>
            <person name="Verma A."/>
            <person name="Krishnamurthi S."/>
            <person name="Kumar P."/>
        </authorList>
    </citation>
    <scope>NUCLEOTIDE SEQUENCE [LARGE SCALE GENOMIC DNA]</scope>
    <source>
        <strain evidence="6 7">JCM 16495</strain>
    </source>
</reference>
<comment type="subcellular location">
    <subcellularLocation>
        <location evidence="1">Membrane</location>
        <topology evidence="1">Multi-pass membrane protein</topology>
    </subcellularLocation>
</comment>
<keyword evidence="7" id="KW-1185">Reference proteome</keyword>
<feature type="transmembrane region" description="Helical" evidence="5">
    <location>
        <begin position="52"/>
        <end position="80"/>
    </location>
</feature>
<evidence type="ECO:0000256" key="2">
    <source>
        <dbReference type="ARBA" id="ARBA00022692"/>
    </source>
</evidence>
<evidence type="ECO:0000313" key="7">
    <source>
        <dbReference type="Proteomes" id="UP000451471"/>
    </source>
</evidence>
<dbReference type="PANTHER" id="PTHR36460">
    <property type="entry name" value="UPF0132 DOMAIN PROTEIN (AFU_ORTHOLOGUE AFUA_3G10255)"/>
    <property type="match status" value="1"/>
</dbReference>
<dbReference type="InterPro" id="IPR019109">
    <property type="entry name" value="MamF_MmsF"/>
</dbReference>
<evidence type="ECO:0000256" key="1">
    <source>
        <dbReference type="ARBA" id="ARBA00004141"/>
    </source>
</evidence>
<organism evidence="6 7">
    <name type="scientific">Halomarina oriensis</name>
    <dbReference type="NCBI Taxonomy" id="671145"/>
    <lineage>
        <taxon>Archaea</taxon>
        <taxon>Methanobacteriati</taxon>
        <taxon>Methanobacteriota</taxon>
        <taxon>Stenosarchaea group</taxon>
        <taxon>Halobacteria</taxon>
        <taxon>Halobacteriales</taxon>
        <taxon>Natronomonadaceae</taxon>
        <taxon>Halomarina</taxon>
    </lineage>
</organism>
<evidence type="ECO:0000313" key="6">
    <source>
        <dbReference type="EMBL" id="MWG36973.1"/>
    </source>
</evidence>
<gene>
    <name evidence="6" type="ORF">GQS65_21215</name>
</gene>
<evidence type="ECO:0000256" key="4">
    <source>
        <dbReference type="ARBA" id="ARBA00023136"/>
    </source>
</evidence>
<dbReference type="AlphaFoldDB" id="A0A6B0GWM1"/>
<sequence>MATQERSTAVESSETGLEPNVLAALSYVLGLVTGLIVYLLESDDEFVRFHAAQSMAVSVLLVGLSIVLTVFQTALFSVGFVDPAGFVLWSLLSLVFTLVGLVLWLGSFVAWVYLIVRAYQGSTPRIPIAAGVADRLV</sequence>
<protein>
    <submittedName>
        <fullName evidence="6">DUF4870 domain-containing protein</fullName>
    </submittedName>
</protein>
<evidence type="ECO:0000256" key="5">
    <source>
        <dbReference type="SAM" id="Phobius"/>
    </source>
</evidence>
<dbReference type="PANTHER" id="PTHR36460:SF1">
    <property type="entry name" value="UPF0132 DOMAIN PROTEIN (AFU_ORTHOLOGUE AFUA_3G10255)"/>
    <property type="match status" value="1"/>
</dbReference>
<accession>A0A6B0GWM1</accession>
<keyword evidence="3 5" id="KW-1133">Transmembrane helix</keyword>
<dbReference type="Proteomes" id="UP000451471">
    <property type="component" value="Unassembled WGS sequence"/>
</dbReference>
<dbReference type="GO" id="GO:0016020">
    <property type="term" value="C:membrane"/>
    <property type="evidence" value="ECO:0007669"/>
    <property type="project" value="UniProtKB-SubCell"/>
</dbReference>
<comment type="caution">
    <text evidence="6">The sequence shown here is derived from an EMBL/GenBank/DDBJ whole genome shotgun (WGS) entry which is preliminary data.</text>
</comment>
<dbReference type="RefSeq" id="WP_158206619.1">
    <property type="nucleotide sequence ID" value="NZ_WSZK01000049.1"/>
</dbReference>
<name>A0A6B0GWM1_9EURY</name>
<feature type="transmembrane region" description="Helical" evidence="5">
    <location>
        <begin position="20"/>
        <end position="40"/>
    </location>
</feature>
<feature type="transmembrane region" description="Helical" evidence="5">
    <location>
        <begin position="86"/>
        <end position="116"/>
    </location>
</feature>
<keyword evidence="4 5" id="KW-0472">Membrane</keyword>